<feature type="domain" description="FAD-binding PCMH-type" evidence="5">
    <location>
        <begin position="38"/>
        <end position="212"/>
    </location>
</feature>
<evidence type="ECO:0000256" key="2">
    <source>
        <dbReference type="ARBA" id="ARBA00022630"/>
    </source>
</evidence>
<comment type="caution">
    <text evidence="6">The sequence shown here is derived from an EMBL/GenBank/DDBJ whole genome shotgun (WGS) entry which is preliminary data.</text>
</comment>
<dbReference type="GO" id="GO:0071949">
    <property type="term" value="F:FAD binding"/>
    <property type="evidence" value="ECO:0007669"/>
    <property type="project" value="InterPro"/>
</dbReference>
<organism evidence="6 7">
    <name type="scientific">Talaromyces proteolyticus</name>
    <dbReference type="NCBI Taxonomy" id="1131652"/>
    <lineage>
        <taxon>Eukaryota</taxon>
        <taxon>Fungi</taxon>
        <taxon>Dikarya</taxon>
        <taxon>Ascomycota</taxon>
        <taxon>Pezizomycotina</taxon>
        <taxon>Eurotiomycetes</taxon>
        <taxon>Eurotiomycetidae</taxon>
        <taxon>Eurotiales</taxon>
        <taxon>Trichocomaceae</taxon>
        <taxon>Talaromyces</taxon>
        <taxon>Talaromyces sect. Bacilispori</taxon>
    </lineage>
</organism>
<dbReference type="SUPFAM" id="SSF56176">
    <property type="entry name" value="FAD-binding/transporter-associated domain-like"/>
    <property type="match status" value="1"/>
</dbReference>
<dbReference type="PANTHER" id="PTHR42973">
    <property type="entry name" value="BINDING OXIDOREDUCTASE, PUTATIVE (AFU_ORTHOLOGUE AFUA_1G17690)-RELATED"/>
    <property type="match status" value="1"/>
</dbReference>
<dbReference type="Proteomes" id="UP001201262">
    <property type="component" value="Unassembled WGS sequence"/>
</dbReference>
<name>A0AAD4KXQ7_9EURO</name>
<reference evidence="6" key="1">
    <citation type="submission" date="2021-12" db="EMBL/GenBank/DDBJ databases">
        <title>Convergent genome expansion in fungi linked to evolution of root-endophyte symbiosis.</title>
        <authorList>
            <consortium name="DOE Joint Genome Institute"/>
            <person name="Ke Y.-H."/>
            <person name="Bonito G."/>
            <person name="Liao H.-L."/>
            <person name="Looney B."/>
            <person name="Rojas-Flechas A."/>
            <person name="Nash J."/>
            <person name="Hameed K."/>
            <person name="Schadt C."/>
            <person name="Martin F."/>
            <person name="Crous P.W."/>
            <person name="Miettinen O."/>
            <person name="Magnuson J.K."/>
            <person name="Labbe J."/>
            <person name="Jacobson D."/>
            <person name="Doktycz M.J."/>
            <person name="Veneault-Fourrey C."/>
            <person name="Kuo A."/>
            <person name="Mondo S."/>
            <person name="Calhoun S."/>
            <person name="Riley R."/>
            <person name="Ohm R."/>
            <person name="LaButti K."/>
            <person name="Andreopoulos B."/>
            <person name="Pangilinan J."/>
            <person name="Nolan M."/>
            <person name="Tritt A."/>
            <person name="Clum A."/>
            <person name="Lipzen A."/>
            <person name="Daum C."/>
            <person name="Barry K."/>
            <person name="Grigoriev I.V."/>
            <person name="Vilgalys R."/>
        </authorList>
    </citation>
    <scope>NUCLEOTIDE SEQUENCE</scope>
    <source>
        <strain evidence="6">PMI_201</strain>
    </source>
</reference>
<dbReference type="GeneID" id="70245755"/>
<dbReference type="EMBL" id="JAJTJA010000003">
    <property type="protein sequence ID" value="KAH8702190.1"/>
    <property type="molecule type" value="Genomic_DNA"/>
</dbReference>
<dbReference type="InterPro" id="IPR006094">
    <property type="entry name" value="Oxid_FAD_bind_N"/>
</dbReference>
<dbReference type="InterPro" id="IPR016169">
    <property type="entry name" value="FAD-bd_PCMH_sub2"/>
</dbReference>
<keyword evidence="7" id="KW-1185">Reference proteome</keyword>
<dbReference type="Pfam" id="PF01565">
    <property type="entry name" value="FAD_binding_4"/>
    <property type="match status" value="1"/>
</dbReference>
<dbReference type="InterPro" id="IPR016166">
    <property type="entry name" value="FAD-bd_PCMH"/>
</dbReference>
<dbReference type="Gene3D" id="3.40.462.20">
    <property type="match status" value="1"/>
</dbReference>
<dbReference type="Gene3D" id="3.30.43.10">
    <property type="entry name" value="Uridine Diphospho-n-acetylenolpyruvylglucosamine Reductase, domain 2"/>
    <property type="match status" value="1"/>
</dbReference>
<evidence type="ECO:0000313" key="7">
    <source>
        <dbReference type="Proteomes" id="UP001201262"/>
    </source>
</evidence>
<dbReference type="RefSeq" id="XP_046075566.1">
    <property type="nucleotide sequence ID" value="XM_046215468.1"/>
</dbReference>
<accession>A0AAD4KXQ7</accession>
<sequence>MALDIKQDLVARLSISSAVIIAGDEGWESAIGRWTRYRTEVPAAVVQPITEEDVILTISYLVYKDLPFKVRGGGHSNGFSTIASPGVVLDLSRMRKVTVDVERQVVVAQGGATMGDGINAAASVGFAVATGTCNEVGLVGATLGGGIGRFLGLLGYSTDTVISMRIAVVDETGKASIVEASAKTEKDLFWGLRGYGHLFAVVVEATFKAIPWEHLTWHTTLVFDPSQIGLISEELDKVHCHGGMQGRLVFCAPPPDGKPLVLLQLWYIGPPEEAAGKFSTLLDLPSKADHPLNFIGHLIPYKSLNDSSKRICAYAGRKNLSAFGMKALSAESGTVALKVFTDFIAKHPEAAQTHILIEFYSMDVASELDKDGTETSLSSEFRRDVKYWVMPLAWYSDPALDDDCATLNKDIREAFLTTSAGNQIPSVSYVNMPFEDATASQIVGSKERLEKLQALKAKWDPLGVIKGVIPLS</sequence>
<protein>
    <submittedName>
        <fullName evidence="6">FAD binding domain-containing protein</fullName>
    </submittedName>
</protein>
<comment type="similarity">
    <text evidence="1">Belongs to the oxygen-dependent FAD-linked oxidoreductase family.</text>
</comment>
<dbReference type="InterPro" id="IPR036318">
    <property type="entry name" value="FAD-bd_PCMH-like_sf"/>
</dbReference>
<evidence type="ECO:0000256" key="4">
    <source>
        <dbReference type="ARBA" id="ARBA00023002"/>
    </source>
</evidence>
<dbReference type="InterPro" id="IPR050416">
    <property type="entry name" value="FAD-linked_Oxidoreductase"/>
</dbReference>
<dbReference type="AlphaFoldDB" id="A0AAD4KXQ7"/>
<dbReference type="Gene3D" id="3.30.465.10">
    <property type="match status" value="1"/>
</dbReference>
<dbReference type="PANTHER" id="PTHR42973:SF7">
    <property type="entry name" value="FAD-BINDING PCMH-TYPE DOMAIN-CONTAINING PROTEIN"/>
    <property type="match status" value="1"/>
</dbReference>
<keyword evidence="2" id="KW-0285">Flavoprotein</keyword>
<keyword evidence="3" id="KW-0274">FAD</keyword>
<keyword evidence="4" id="KW-0560">Oxidoreductase</keyword>
<dbReference type="InterPro" id="IPR016167">
    <property type="entry name" value="FAD-bd_PCMH_sub1"/>
</dbReference>
<evidence type="ECO:0000313" key="6">
    <source>
        <dbReference type="EMBL" id="KAH8702190.1"/>
    </source>
</evidence>
<dbReference type="PROSITE" id="PS51387">
    <property type="entry name" value="FAD_PCMH"/>
    <property type="match status" value="1"/>
</dbReference>
<evidence type="ECO:0000256" key="1">
    <source>
        <dbReference type="ARBA" id="ARBA00005466"/>
    </source>
</evidence>
<evidence type="ECO:0000259" key="5">
    <source>
        <dbReference type="PROSITE" id="PS51387"/>
    </source>
</evidence>
<gene>
    <name evidence="6" type="ORF">BGW36DRAFT_372383</name>
</gene>
<dbReference type="GO" id="GO:0016491">
    <property type="term" value="F:oxidoreductase activity"/>
    <property type="evidence" value="ECO:0007669"/>
    <property type="project" value="UniProtKB-KW"/>
</dbReference>
<evidence type="ECO:0000256" key="3">
    <source>
        <dbReference type="ARBA" id="ARBA00022827"/>
    </source>
</evidence>
<proteinExistence type="inferred from homology"/>